<dbReference type="SUPFAM" id="SSF51735">
    <property type="entry name" value="NAD(P)-binding Rossmann-fold domains"/>
    <property type="match status" value="1"/>
</dbReference>
<dbReference type="InterPro" id="IPR036291">
    <property type="entry name" value="NAD(P)-bd_dom_sf"/>
</dbReference>
<accession>A0AA38JB91</accession>
<evidence type="ECO:0000313" key="5">
    <source>
        <dbReference type="EMBL" id="KAJ3725082.1"/>
    </source>
</evidence>
<dbReference type="Proteomes" id="UP001176059">
    <property type="component" value="Unassembled WGS sequence"/>
</dbReference>
<dbReference type="InterPro" id="IPR000873">
    <property type="entry name" value="AMP-dep_synth/lig_dom"/>
</dbReference>
<dbReference type="Pfam" id="PF07993">
    <property type="entry name" value="NAD_binding_4"/>
    <property type="match status" value="1"/>
</dbReference>
<evidence type="ECO:0000256" key="1">
    <source>
        <dbReference type="ARBA" id="ARBA00022450"/>
    </source>
</evidence>
<protein>
    <submittedName>
        <fullName evidence="5">Acetyl-CoA synthetase-like protein</fullName>
    </submittedName>
</protein>
<gene>
    <name evidence="5" type="ORF">DFJ43DRAFT_1197508</name>
</gene>
<evidence type="ECO:0000259" key="4">
    <source>
        <dbReference type="Pfam" id="PF07993"/>
    </source>
</evidence>
<sequence>MSPVVKPNRSNFITVPELLSFQLENNPTHPAFVFAHESEKETQMTKVTFLEYVRAAHRAAHLVRPNRLGPDRAVVGLVALLDNHVYQTVAAGIMQAGLVPLLISPRLTPAAVLNLLKLSGAHRLLITGTTLRDLLRGIKETLSSDSELPYEVTFEEAPSLEQLYPKLGAEKAEDAFGQEYPWISEHSKPQQTAIYLHSSGSTGLPKAIPVTHGTILYSYLSVLTAYSTYKDSNPPLQIAGMALPPFHVMAFYTQFICPLYASITIALFPPKVTKPDALPMLATPEDTIKHIELTRSNAVVLVPTFLQIYSKEERHVDILRGLEHVGYAGGPLAPATGDYLVACGVRLKQVYGLTEVGLPIKMNLEEGFEDWAWLHFEEGDGDDQSYIRWAPLGDGTFELHILTTEKWRPAVENLEDVPGYATSDIFIPHPTNPGLWTIVGRTDDVIIHSSGEKTTALSIEHIVIQSSLAQGVVVFGRQRDQAGILIEPKPEYQIDTNDEVAVSRFRNKIWYTFALPCSRCSVLLMFNALNVLFRPIVEQANEISPAYSRIYKEMILITSADKPLPRAAKGTVMRKAAYNLYEKEINQIYEAVELNAGSGSVAPPSTWELQGLRNWIMTQVVELCGNRLELLDDLFEHGLSATVLRLRISGVLRTSEDVLKRASAQRIDQTTIYKNPTVDSLAKFIVALISNSEEDTDPTIAISRMIEKYSQGLDVPITTARNGVDLHNKRTVVLLTGSTGNLGAQMLSSLLSNNSVARVYTFNRSSTRVSLLDRHKERFEDKGLDVSLLASDKLVFLEGEASQSRLGLGDDLYNEMLQNVTLIIHNAWRLDFNLALSSFEPHISGTRNLIDFARTSPHASSLRLLFTSSIAATQSWNTTTQGSYPDHINADPRFAVGGGYGESKYVTERILEKSGLRVSILRIGQISGGKPNGAWAMSDWFPMMIKSSLNLNMLPDAHGVVSWAPMDAVSDAILDVALTPEDLPLVVNLVHPSPVSWTFIMDVVRRVLISVKNLDSNALPLIPLSKWVTALEDAAQNASNTNQMSTELPAAKIIGFLQNMVQGNELVAKAGSDLTTVEAAGLSSLDTTNARRISPRMRELAPIGLVDAGMWVDYWITKGL</sequence>
<feature type="domain" description="Thioester reductase (TE)" evidence="4">
    <location>
        <begin position="735"/>
        <end position="973"/>
    </location>
</feature>
<feature type="domain" description="AMP-dependent synthetase/ligase" evidence="3">
    <location>
        <begin position="22"/>
        <end position="360"/>
    </location>
</feature>
<name>A0AA38JB91_9AGAR</name>
<dbReference type="PANTHER" id="PTHR43439:SF2">
    <property type="entry name" value="ENZYME, PUTATIVE (JCVI)-RELATED"/>
    <property type="match status" value="1"/>
</dbReference>
<dbReference type="PANTHER" id="PTHR43439">
    <property type="entry name" value="PHENYLACETATE-COENZYME A LIGASE"/>
    <property type="match status" value="1"/>
</dbReference>
<evidence type="ECO:0000259" key="3">
    <source>
        <dbReference type="Pfam" id="PF00501"/>
    </source>
</evidence>
<comment type="caution">
    <text evidence="5">The sequence shown here is derived from an EMBL/GenBank/DDBJ whole genome shotgun (WGS) entry which is preliminary data.</text>
</comment>
<reference evidence="5" key="1">
    <citation type="submission" date="2022-08" db="EMBL/GenBank/DDBJ databases">
        <authorList>
            <consortium name="DOE Joint Genome Institute"/>
            <person name="Min B."/>
            <person name="Sierra-Patev S."/>
            <person name="Naranjo-Ortiz M."/>
            <person name="Looney B."/>
            <person name="Konkel Z."/>
            <person name="Slot J.C."/>
            <person name="Sakamoto Y."/>
            <person name="Steenwyk J.L."/>
            <person name="Rokas A."/>
            <person name="Carro J."/>
            <person name="Camarero S."/>
            <person name="Ferreira P."/>
            <person name="Molpeceres G."/>
            <person name="Ruiz-duenas F.J."/>
            <person name="Serrano A."/>
            <person name="Henrissat B."/>
            <person name="Drula E."/>
            <person name="Hughes K.W."/>
            <person name="Mata J.L."/>
            <person name="Ishikawa N.K."/>
            <person name="Vargas-Isla R."/>
            <person name="Ushijima S."/>
            <person name="Smith C.A."/>
            <person name="Ahrendt S."/>
            <person name="Andreopoulos W."/>
            <person name="He G."/>
            <person name="LaButti K."/>
            <person name="Lipzen A."/>
            <person name="Ng V."/>
            <person name="Riley R."/>
            <person name="Sandor L."/>
            <person name="Barry K."/>
            <person name="Martinez A.T."/>
            <person name="Xiao Y."/>
            <person name="Gibbons J.G."/>
            <person name="Terashima K."/>
            <person name="Hibbett D.S."/>
            <person name="Grigoriev I.V."/>
        </authorList>
    </citation>
    <scope>NUCLEOTIDE SEQUENCE</scope>
    <source>
        <strain evidence="5">ET3784</strain>
    </source>
</reference>
<reference evidence="5" key="2">
    <citation type="journal article" date="2023" name="Proc. Natl. Acad. Sci. U.S.A.">
        <title>A global phylogenomic analysis of the shiitake genus Lentinula.</title>
        <authorList>
            <person name="Sierra-Patev S."/>
            <person name="Min B."/>
            <person name="Naranjo-Ortiz M."/>
            <person name="Looney B."/>
            <person name="Konkel Z."/>
            <person name="Slot J.C."/>
            <person name="Sakamoto Y."/>
            <person name="Steenwyk J.L."/>
            <person name="Rokas A."/>
            <person name="Carro J."/>
            <person name="Camarero S."/>
            <person name="Ferreira P."/>
            <person name="Molpeceres G."/>
            <person name="Ruiz-Duenas F.J."/>
            <person name="Serrano A."/>
            <person name="Henrissat B."/>
            <person name="Drula E."/>
            <person name="Hughes K.W."/>
            <person name="Mata J.L."/>
            <person name="Ishikawa N.K."/>
            <person name="Vargas-Isla R."/>
            <person name="Ushijima S."/>
            <person name="Smith C.A."/>
            <person name="Donoghue J."/>
            <person name="Ahrendt S."/>
            <person name="Andreopoulos W."/>
            <person name="He G."/>
            <person name="LaButti K."/>
            <person name="Lipzen A."/>
            <person name="Ng V."/>
            <person name="Riley R."/>
            <person name="Sandor L."/>
            <person name="Barry K."/>
            <person name="Martinez A.T."/>
            <person name="Xiao Y."/>
            <person name="Gibbons J.G."/>
            <person name="Terashima K."/>
            <person name="Grigoriev I.V."/>
            <person name="Hibbett D."/>
        </authorList>
    </citation>
    <scope>NUCLEOTIDE SEQUENCE</scope>
    <source>
        <strain evidence="5">ET3784</strain>
    </source>
</reference>
<dbReference type="Pfam" id="PF00501">
    <property type="entry name" value="AMP-binding"/>
    <property type="match status" value="1"/>
</dbReference>
<dbReference type="Gene3D" id="3.40.50.12780">
    <property type="entry name" value="N-terminal domain of ligase-like"/>
    <property type="match status" value="1"/>
</dbReference>
<dbReference type="AlphaFoldDB" id="A0AA38JB91"/>
<dbReference type="InterPro" id="IPR051414">
    <property type="entry name" value="Adenylate-forming_Reductase"/>
</dbReference>
<dbReference type="SUPFAM" id="SSF56801">
    <property type="entry name" value="Acetyl-CoA synthetase-like"/>
    <property type="match status" value="1"/>
</dbReference>
<keyword evidence="1" id="KW-0596">Phosphopantetheine</keyword>
<dbReference type="InterPro" id="IPR042099">
    <property type="entry name" value="ANL_N_sf"/>
</dbReference>
<dbReference type="InterPro" id="IPR020845">
    <property type="entry name" value="AMP-binding_CS"/>
</dbReference>
<evidence type="ECO:0000313" key="6">
    <source>
        <dbReference type="Proteomes" id="UP001176059"/>
    </source>
</evidence>
<dbReference type="EMBL" id="JANVFO010000047">
    <property type="protein sequence ID" value="KAJ3725082.1"/>
    <property type="molecule type" value="Genomic_DNA"/>
</dbReference>
<keyword evidence="2" id="KW-0597">Phosphoprotein</keyword>
<evidence type="ECO:0000256" key="2">
    <source>
        <dbReference type="ARBA" id="ARBA00022553"/>
    </source>
</evidence>
<proteinExistence type="predicted"/>
<dbReference type="InterPro" id="IPR013120">
    <property type="entry name" value="FAR_NAD-bd"/>
</dbReference>
<dbReference type="PROSITE" id="PS00455">
    <property type="entry name" value="AMP_BINDING"/>
    <property type="match status" value="1"/>
</dbReference>
<dbReference type="Gene3D" id="3.40.50.720">
    <property type="entry name" value="NAD(P)-binding Rossmann-like Domain"/>
    <property type="match status" value="1"/>
</dbReference>
<keyword evidence="6" id="KW-1185">Reference proteome</keyword>
<organism evidence="5 6">
    <name type="scientific">Lentinula guzmanii</name>
    <dbReference type="NCBI Taxonomy" id="2804957"/>
    <lineage>
        <taxon>Eukaryota</taxon>
        <taxon>Fungi</taxon>
        <taxon>Dikarya</taxon>
        <taxon>Basidiomycota</taxon>
        <taxon>Agaricomycotina</taxon>
        <taxon>Agaricomycetes</taxon>
        <taxon>Agaricomycetidae</taxon>
        <taxon>Agaricales</taxon>
        <taxon>Marasmiineae</taxon>
        <taxon>Omphalotaceae</taxon>
        <taxon>Lentinula</taxon>
    </lineage>
</organism>
<dbReference type="Pfam" id="PF23562">
    <property type="entry name" value="AMP-binding_C_3"/>
    <property type="match status" value="2"/>
</dbReference>